<evidence type="ECO:0000259" key="7">
    <source>
        <dbReference type="PROSITE" id="PS51384"/>
    </source>
</evidence>
<comment type="cofactor">
    <cofactor evidence="1 5">
        <name>FAD</name>
        <dbReference type="ChEBI" id="CHEBI:57692"/>
    </cofactor>
</comment>
<dbReference type="GO" id="GO:0005739">
    <property type="term" value="C:mitochondrion"/>
    <property type="evidence" value="ECO:0007669"/>
    <property type="project" value="TreeGrafter"/>
</dbReference>
<keyword evidence="3 5" id="KW-0274">FAD</keyword>
<dbReference type="CDD" id="cd06183">
    <property type="entry name" value="cyt_b5_reduct_like"/>
    <property type="match status" value="1"/>
</dbReference>
<dbReference type="PANTHER" id="PTHR19370:SF185">
    <property type="entry name" value="NADH-CYTOCHROME B5 REDUCTASE"/>
    <property type="match status" value="1"/>
</dbReference>
<dbReference type="Pfam" id="PF00970">
    <property type="entry name" value="FAD_binding_6"/>
    <property type="match status" value="1"/>
</dbReference>
<reference evidence="8" key="1">
    <citation type="submission" date="2025-08" db="UniProtKB">
        <authorList>
            <consortium name="Ensembl"/>
        </authorList>
    </citation>
    <scope>IDENTIFICATION</scope>
</reference>
<evidence type="ECO:0000256" key="5">
    <source>
        <dbReference type="PIRSR" id="PIRSR601834-1"/>
    </source>
</evidence>
<dbReference type="Proteomes" id="UP000694388">
    <property type="component" value="Unplaced"/>
</dbReference>
<dbReference type="InterPro" id="IPR017938">
    <property type="entry name" value="Riboflavin_synthase-like_b-brl"/>
</dbReference>
<keyword evidence="9" id="KW-1185">Reference proteome</keyword>
<feature type="domain" description="FAD-binding FR-type" evidence="7">
    <location>
        <begin position="47"/>
        <end position="157"/>
    </location>
</feature>
<evidence type="ECO:0000313" key="9">
    <source>
        <dbReference type="Proteomes" id="UP000694388"/>
    </source>
</evidence>
<dbReference type="AlphaFoldDB" id="A0A8C4QKF1"/>
<proteinExistence type="predicted"/>
<dbReference type="GO" id="GO:0071949">
    <property type="term" value="F:FAD binding"/>
    <property type="evidence" value="ECO:0007669"/>
    <property type="project" value="TreeGrafter"/>
</dbReference>
<evidence type="ECO:0000256" key="3">
    <source>
        <dbReference type="ARBA" id="ARBA00022827"/>
    </source>
</evidence>
<dbReference type="PROSITE" id="PS51384">
    <property type="entry name" value="FAD_FR"/>
    <property type="match status" value="1"/>
</dbReference>
<accession>A0A8C4QKF1</accession>
<keyword evidence="4" id="KW-0560">Oxidoreductase</keyword>
<evidence type="ECO:0000256" key="1">
    <source>
        <dbReference type="ARBA" id="ARBA00001974"/>
    </source>
</evidence>
<feature type="binding site" evidence="5">
    <location>
        <position position="118"/>
    </location>
    <ligand>
        <name>FAD</name>
        <dbReference type="ChEBI" id="CHEBI:57692"/>
    </ligand>
</feature>
<evidence type="ECO:0000256" key="6">
    <source>
        <dbReference type="SAM" id="Phobius"/>
    </source>
</evidence>
<dbReference type="Gene3D" id="3.40.50.80">
    <property type="entry name" value="Nucleotide-binding domain of ferredoxin-NADP reductase (FNR) module"/>
    <property type="match status" value="1"/>
</dbReference>
<keyword evidence="6" id="KW-1133">Transmembrane helix</keyword>
<dbReference type="GO" id="GO:0016491">
    <property type="term" value="F:oxidoreductase activity"/>
    <property type="evidence" value="ECO:0007669"/>
    <property type="project" value="UniProtKB-KW"/>
</dbReference>
<protein>
    <submittedName>
        <fullName evidence="8">Cytochrome b5 reductase 1</fullName>
    </submittedName>
</protein>
<evidence type="ECO:0000313" key="8">
    <source>
        <dbReference type="Ensembl" id="ENSEBUP00000015863.1"/>
    </source>
</evidence>
<dbReference type="InterPro" id="IPR039261">
    <property type="entry name" value="FNR_nucleotide-bd"/>
</dbReference>
<dbReference type="InterPro" id="IPR001834">
    <property type="entry name" value="CBR-like"/>
</dbReference>
<reference evidence="8" key="2">
    <citation type="submission" date="2025-09" db="UniProtKB">
        <authorList>
            <consortium name="Ensembl"/>
        </authorList>
    </citation>
    <scope>IDENTIFICATION</scope>
</reference>
<keyword evidence="6" id="KW-0472">Membrane</keyword>
<evidence type="ECO:0000256" key="4">
    <source>
        <dbReference type="ARBA" id="ARBA00023002"/>
    </source>
</evidence>
<keyword evidence="6" id="KW-0812">Transmembrane</keyword>
<dbReference type="PRINTS" id="PR00406">
    <property type="entry name" value="CYTB5RDTASE"/>
</dbReference>
<dbReference type="InterPro" id="IPR017927">
    <property type="entry name" value="FAD-bd_FR_type"/>
</dbReference>
<name>A0A8C4QKF1_EPTBU</name>
<dbReference type="GeneTree" id="ENSGT00940000160784"/>
<feature type="transmembrane region" description="Helical" evidence="6">
    <location>
        <begin position="6"/>
        <end position="29"/>
    </location>
</feature>
<dbReference type="Pfam" id="PF00175">
    <property type="entry name" value="NAD_binding_1"/>
    <property type="match status" value="1"/>
</dbReference>
<organism evidence="8 9">
    <name type="scientific">Eptatretus burgeri</name>
    <name type="common">Inshore hagfish</name>
    <dbReference type="NCBI Taxonomy" id="7764"/>
    <lineage>
        <taxon>Eukaryota</taxon>
        <taxon>Metazoa</taxon>
        <taxon>Chordata</taxon>
        <taxon>Craniata</taxon>
        <taxon>Vertebrata</taxon>
        <taxon>Cyclostomata</taxon>
        <taxon>Myxini</taxon>
        <taxon>Myxiniformes</taxon>
        <taxon>Myxinidae</taxon>
        <taxon>Eptatretinae</taxon>
        <taxon>Eptatretus</taxon>
    </lineage>
</organism>
<keyword evidence="2 5" id="KW-0285">Flavoprotein</keyword>
<dbReference type="SUPFAM" id="SSF52343">
    <property type="entry name" value="Ferredoxin reductase-like, C-terminal NADP-linked domain"/>
    <property type="match status" value="1"/>
</dbReference>
<dbReference type="SUPFAM" id="SSF63380">
    <property type="entry name" value="Riboflavin synthase domain-like"/>
    <property type="match status" value="1"/>
</dbReference>
<dbReference type="Ensembl" id="ENSEBUT00000016440.1">
    <property type="protein sequence ID" value="ENSEBUP00000015863.1"/>
    <property type="gene ID" value="ENSEBUG00000009987.1"/>
</dbReference>
<evidence type="ECO:0000256" key="2">
    <source>
        <dbReference type="ARBA" id="ARBA00022630"/>
    </source>
</evidence>
<dbReference type="Gene3D" id="2.40.30.10">
    <property type="entry name" value="Translation factors"/>
    <property type="match status" value="1"/>
</dbReference>
<feature type="binding site" evidence="5">
    <location>
        <position position="116"/>
    </location>
    <ligand>
        <name>FAD</name>
        <dbReference type="ChEBI" id="CHEBI:57692"/>
    </ligand>
</feature>
<sequence length="308" mass="34326">MILDLYLPLLQGVLLSLVVVVITALGLLFRSWINAPRGPPQTLADPSVPHHLRLVDKEVVNKHVKRLRFALPSPDHILGVPLGQFVELTADIGQRRTSISRFPISSPRTKGYVDFLFKLHEEGEGKEEGEDAARYIASLRDDEVVQVTGPHGSLTYFGKGKVNLQSDNDESEDREESFKWLAVIAADTGIDAVLPFIGRVLGEEHAFHCSLLYINQTEDDILMRSDLEDLVASHPDHFTLQLHLDKAPDGWEHGEGEITPDVIRDWLPQPFTETFLLVNMPSGPVRETCLSAVAGTDFPKARLHVLPE</sequence>
<dbReference type="PANTHER" id="PTHR19370">
    <property type="entry name" value="NADH-CYTOCHROME B5 REDUCTASE"/>
    <property type="match status" value="1"/>
</dbReference>
<dbReference type="InterPro" id="IPR001433">
    <property type="entry name" value="OxRdtase_FAD/NAD-bd"/>
</dbReference>
<dbReference type="InterPro" id="IPR008333">
    <property type="entry name" value="Cbr1-like_FAD-bd_dom"/>
</dbReference>